<sequence>MPVFNSDPRRARFLTVIACTLTALACGTNYGYSVWGPSFAARLRLSATDSNLIGTIGNLGMYAFGIPSGMLVDAKGPRWGIALGIMCFAVGYYPIAKAYEAGPGANSVALICLFSFFTGAGSCSAFTASIKAAALNFPESRGTATAFPLAAFGLSALLFAAIALLLPPGTYNFLILLATGTVLLPLVSFPFIRVLPPHTYQHLPQQDQQILHRTRSPGSSDLRHTHEPGAPENAHKILRSYSTGSHNPEDTPESGEEVSSLLSRPSSEDMHERGNPKHHESDRHHESPHLDIRGFALLPHAEFWQLFSMLGLLTGIGLMTINNIGNDAQALWKHYDPSITPSFIEKRQAVHVSVLSFFSFAGRLLSGIGSDLLVSKLGRSRFWCLFASAVIFCLAQVLATAISNPNLLILVSGSTGLAYGILFGVYPSLVAHCFGVHGLSQNWGTMTLAPVISGNIFNLLYGHIYDSHSVRNEEGDRECLEGKDCYSSAYWVTLCAAVLGVGCCLWSIWHEYRVHKVKKNKDRRRSDHERIA</sequence>
<feature type="region of interest" description="Disordered" evidence="5">
    <location>
        <begin position="203"/>
        <end position="287"/>
    </location>
</feature>
<proteinExistence type="predicted"/>
<dbReference type="PANTHER" id="PTHR21576:SF158">
    <property type="entry name" value="RIBOSOMAL RNA-PROCESSING PROTEIN 12-LIKE CONSERVED DOMAIN-CONTAINING PROTEIN"/>
    <property type="match status" value="1"/>
</dbReference>
<feature type="transmembrane region" description="Helical" evidence="6">
    <location>
        <begin position="52"/>
        <end position="72"/>
    </location>
</feature>
<feature type="transmembrane region" description="Helical" evidence="6">
    <location>
        <begin position="146"/>
        <end position="167"/>
    </location>
</feature>
<evidence type="ECO:0000256" key="3">
    <source>
        <dbReference type="ARBA" id="ARBA00022989"/>
    </source>
</evidence>
<feature type="compositionally biased region" description="Basic and acidic residues" evidence="5">
    <location>
        <begin position="266"/>
        <end position="287"/>
    </location>
</feature>
<evidence type="ECO:0000256" key="5">
    <source>
        <dbReference type="SAM" id="MobiDB-lite"/>
    </source>
</evidence>
<evidence type="ECO:0000313" key="8">
    <source>
        <dbReference type="Proteomes" id="UP001161757"/>
    </source>
</evidence>
<dbReference type="SUPFAM" id="SSF103473">
    <property type="entry name" value="MFS general substrate transporter"/>
    <property type="match status" value="1"/>
</dbReference>
<comment type="caution">
    <text evidence="7">The sequence shown here is derived from an EMBL/GenBank/DDBJ whole genome shotgun (WGS) entry which is preliminary data.</text>
</comment>
<feature type="transmembrane region" description="Helical" evidence="6">
    <location>
        <begin position="382"/>
        <end position="402"/>
    </location>
</feature>
<evidence type="ECO:0000313" key="7">
    <source>
        <dbReference type="EMBL" id="KAJ8996124.1"/>
    </source>
</evidence>
<protein>
    <recommendedName>
        <fullName evidence="9">Nodulin-like domain-containing protein</fullName>
    </recommendedName>
</protein>
<dbReference type="InterPro" id="IPR011701">
    <property type="entry name" value="MFS"/>
</dbReference>
<keyword evidence="2 6" id="KW-0812">Transmembrane</keyword>
<keyword evidence="3 6" id="KW-1133">Transmembrane helix</keyword>
<reference evidence="7" key="1">
    <citation type="submission" date="2023-01" db="EMBL/GenBank/DDBJ databases">
        <title>Exophiala dermititidis isolated from Cystic Fibrosis Patient.</title>
        <authorList>
            <person name="Kurbessoian T."/>
            <person name="Crocker A."/>
            <person name="Murante D."/>
            <person name="Hogan D.A."/>
            <person name="Stajich J.E."/>
        </authorList>
    </citation>
    <scope>NUCLEOTIDE SEQUENCE</scope>
    <source>
        <strain evidence="7">Ex8</strain>
    </source>
</reference>
<accession>A0AAN6F4A8</accession>
<dbReference type="InterPro" id="IPR036259">
    <property type="entry name" value="MFS_trans_sf"/>
</dbReference>
<feature type="transmembrane region" description="Helical" evidence="6">
    <location>
        <begin position="173"/>
        <end position="192"/>
    </location>
</feature>
<feature type="transmembrane region" description="Helical" evidence="6">
    <location>
        <begin position="443"/>
        <end position="464"/>
    </location>
</feature>
<dbReference type="Proteomes" id="UP001161757">
    <property type="component" value="Unassembled WGS sequence"/>
</dbReference>
<dbReference type="EMBL" id="JAJGCB010000001">
    <property type="protein sequence ID" value="KAJ8996124.1"/>
    <property type="molecule type" value="Genomic_DNA"/>
</dbReference>
<dbReference type="Pfam" id="PF07690">
    <property type="entry name" value="MFS_1"/>
    <property type="match status" value="1"/>
</dbReference>
<evidence type="ECO:0008006" key="9">
    <source>
        <dbReference type="Google" id="ProtNLM"/>
    </source>
</evidence>
<evidence type="ECO:0000256" key="2">
    <source>
        <dbReference type="ARBA" id="ARBA00022692"/>
    </source>
</evidence>
<dbReference type="PANTHER" id="PTHR21576">
    <property type="entry name" value="UNCHARACTERIZED NODULIN-LIKE PROTEIN"/>
    <property type="match status" value="1"/>
</dbReference>
<name>A0AAN6F4A8_EXODE</name>
<evidence type="ECO:0000256" key="1">
    <source>
        <dbReference type="ARBA" id="ARBA00004141"/>
    </source>
</evidence>
<comment type="subcellular location">
    <subcellularLocation>
        <location evidence="1">Membrane</location>
        <topology evidence="1">Multi-pass membrane protein</topology>
    </subcellularLocation>
</comment>
<feature type="transmembrane region" description="Helical" evidence="6">
    <location>
        <begin position="12"/>
        <end position="32"/>
    </location>
</feature>
<feature type="transmembrane region" description="Helical" evidence="6">
    <location>
        <begin position="490"/>
        <end position="509"/>
    </location>
</feature>
<dbReference type="GO" id="GO:0000329">
    <property type="term" value="C:fungal-type vacuole membrane"/>
    <property type="evidence" value="ECO:0007669"/>
    <property type="project" value="TreeGrafter"/>
</dbReference>
<feature type="compositionally biased region" description="Polar residues" evidence="5">
    <location>
        <begin position="203"/>
        <end position="219"/>
    </location>
</feature>
<organism evidence="7 8">
    <name type="scientific">Exophiala dermatitidis</name>
    <name type="common">Black yeast-like fungus</name>
    <name type="synonym">Wangiella dermatitidis</name>
    <dbReference type="NCBI Taxonomy" id="5970"/>
    <lineage>
        <taxon>Eukaryota</taxon>
        <taxon>Fungi</taxon>
        <taxon>Dikarya</taxon>
        <taxon>Ascomycota</taxon>
        <taxon>Pezizomycotina</taxon>
        <taxon>Eurotiomycetes</taxon>
        <taxon>Chaetothyriomycetidae</taxon>
        <taxon>Chaetothyriales</taxon>
        <taxon>Herpotrichiellaceae</taxon>
        <taxon>Exophiala</taxon>
    </lineage>
</organism>
<gene>
    <name evidence="7" type="ORF">HRR80_000861</name>
</gene>
<keyword evidence="4 6" id="KW-0472">Membrane</keyword>
<dbReference type="GO" id="GO:0022857">
    <property type="term" value="F:transmembrane transporter activity"/>
    <property type="evidence" value="ECO:0007669"/>
    <property type="project" value="InterPro"/>
</dbReference>
<feature type="transmembrane region" description="Helical" evidence="6">
    <location>
        <begin position="303"/>
        <end position="321"/>
    </location>
</feature>
<feature type="compositionally biased region" description="Basic and acidic residues" evidence="5">
    <location>
        <begin position="221"/>
        <end position="235"/>
    </location>
</feature>
<dbReference type="Gene3D" id="1.20.1250.20">
    <property type="entry name" value="MFS general substrate transporter like domains"/>
    <property type="match status" value="2"/>
</dbReference>
<feature type="transmembrane region" description="Helical" evidence="6">
    <location>
        <begin position="408"/>
        <end position="431"/>
    </location>
</feature>
<evidence type="ECO:0000256" key="4">
    <source>
        <dbReference type="ARBA" id="ARBA00023136"/>
    </source>
</evidence>
<dbReference type="AlphaFoldDB" id="A0AAN6F4A8"/>
<evidence type="ECO:0000256" key="6">
    <source>
        <dbReference type="SAM" id="Phobius"/>
    </source>
</evidence>
<feature type="transmembrane region" description="Helical" evidence="6">
    <location>
        <begin position="79"/>
        <end position="96"/>
    </location>
</feature>